<keyword evidence="1" id="KW-0175">Coiled coil</keyword>
<comment type="caution">
    <text evidence="2">The sequence shown here is derived from an EMBL/GenBank/DDBJ whole genome shotgun (WGS) entry which is preliminary data.</text>
</comment>
<protein>
    <recommendedName>
        <fullName evidence="4">Gp18</fullName>
    </recommendedName>
</protein>
<accession>A0ABR7FPR7</accession>
<organism evidence="2 3">
    <name type="scientific">Anaerostipes hominis</name>
    <name type="common">ex Liu et al. 2021</name>
    <dbReference type="NCBI Taxonomy" id="2763018"/>
    <lineage>
        <taxon>Bacteria</taxon>
        <taxon>Bacillati</taxon>
        <taxon>Bacillota</taxon>
        <taxon>Clostridia</taxon>
        <taxon>Lachnospirales</taxon>
        <taxon>Lachnospiraceae</taxon>
        <taxon>Anaerostipes</taxon>
    </lineage>
</organism>
<evidence type="ECO:0008006" key="4">
    <source>
        <dbReference type="Google" id="ProtNLM"/>
    </source>
</evidence>
<dbReference type="RefSeq" id="WP_024727323.1">
    <property type="nucleotide sequence ID" value="NZ_JACOOS010000005.1"/>
</dbReference>
<dbReference type="Proteomes" id="UP000635828">
    <property type="component" value="Unassembled WGS sequence"/>
</dbReference>
<evidence type="ECO:0000313" key="2">
    <source>
        <dbReference type="EMBL" id="MBC5677149.1"/>
    </source>
</evidence>
<evidence type="ECO:0000313" key="3">
    <source>
        <dbReference type="Proteomes" id="UP000635828"/>
    </source>
</evidence>
<gene>
    <name evidence="2" type="ORF">H8S22_05885</name>
</gene>
<evidence type="ECO:0000256" key="1">
    <source>
        <dbReference type="SAM" id="Coils"/>
    </source>
</evidence>
<reference evidence="2 3" key="1">
    <citation type="submission" date="2020-08" db="EMBL/GenBank/DDBJ databases">
        <title>Genome public.</title>
        <authorList>
            <person name="Liu C."/>
            <person name="Sun Q."/>
        </authorList>
    </citation>
    <scope>NUCLEOTIDE SEQUENCE [LARGE SCALE GENOMIC DNA]</scope>
    <source>
        <strain evidence="2 3">NSJ-7</strain>
    </source>
</reference>
<feature type="coiled-coil region" evidence="1">
    <location>
        <begin position="40"/>
        <end position="67"/>
    </location>
</feature>
<dbReference type="EMBL" id="JACOOS010000005">
    <property type="protein sequence ID" value="MBC5677149.1"/>
    <property type="molecule type" value="Genomic_DNA"/>
</dbReference>
<sequence length="77" mass="9382">MKSYTTTEALLKRITEMETLRDKSEWNKEDEQVYAFLLELHALRLSMRNIKDDIKRTENNIDYMRDEFQDDKGMLVY</sequence>
<keyword evidence="3" id="KW-1185">Reference proteome</keyword>
<proteinExistence type="predicted"/>
<name>A0ABR7FPR7_9FIRM</name>